<dbReference type="RefSeq" id="WP_022645581.1">
    <property type="nucleotide sequence ID" value="NZ_AP022098.1"/>
</dbReference>
<dbReference type="Proteomes" id="UP000514715">
    <property type="component" value="Chromosome"/>
</dbReference>
<evidence type="ECO:0000313" key="4">
    <source>
        <dbReference type="EMBL" id="RRD73000.1"/>
    </source>
</evidence>
<reference evidence="3 7" key="5">
    <citation type="submission" date="2020-06" db="EMBL/GenBank/DDBJ databases">
        <title>REHAB project genomes.</title>
        <authorList>
            <person name="Shaw L.P."/>
        </authorList>
    </citation>
    <scope>NUCLEOTIDE SEQUENCE [LARGE SCALE GENOMIC DNA]</scope>
    <source>
        <strain evidence="3 7">RHB07-C04</strain>
    </source>
</reference>
<dbReference type="EMBL" id="CP057975">
    <property type="protein sequence ID" value="QMP44238.1"/>
    <property type="molecule type" value="Genomic_DNA"/>
</dbReference>
<reference evidence="1" key="1">
    <citation type="journal article" date="2018" name="Genome Biol.">
        <title>SKESA: strategic k-mer extension for scrupulous assemblies.</title>
        <authorList>
            <person name="Souvorov A."/>
            <person name="Agarwala R."/>
            <person name="Lipman D.J."/>
        </authorList>
    </citation>
    <scope>NUCLEOTIDE SEQUENCE [LARGE SCALE GENOMIC DNA]</scope>
    <source>
        <strain evidence="1">EC00605</strain>
    </source>
</reference>
<accession>A0A0A1A784</accession>
<evidence type="ECO:0000313" key="7">
    <source>
        <dbReference type="Proteomes" id="UP000514715"/>
    </source>
</evidence>
<dbReference type="EMBL" id="DABGZR010000026">
    <property type="protein sequence ID" value="HAJ0997752.1"/>
    <property type="molecule type" value="Genomic_DNA"/>
</dbReference>
<protein>
    <submittedName>
        <fullName evidence="4">Uncharacterized protein</fullName>
    </submittedName>
</protein>
<evidence type="ECO:0000313" key="2">
    <source>
        <dbReference type="EMBL" id="NGE91006.1"/>
    </source>
</evidence>
<proteinExistence type="predicted"/>
<name>A0A0A1A784_ECOLX</name>
<dbReference type="EMBL" id="JAAJRI010000028">
    <property type="protein sequence ID" value="NGE91006.1"/>
    <property type="molecule type" value="Genomic_DNA"/>
</dbReference>
<reference evidence="4 5" key="2">
    <citation type="submission" date="2018-11" db="EMBL/GenBank/DDBJ databases">
        <title>Enterobacteriaceae from Patient.</title>
        <authorList>
            <person name="Shen C."/>
            <person name="Yang Y."/>
            <person name="Tian G."/>
        </authorList>
    </citation>
    <scope>NUCLEOTIDE SEQUENCE [LARGE SCALE GENOMIC DNA]</scope>
    <source>
        <strain evidence="4 5">GBGD28</strain>
    </source>
</reference>
<organism evidence="4 5">
    <name type="scientific">Escherichia coli</name>
    <dbReference type="NCBI Taxonomy" id="562"/>
    <lineage>
        <taxon>Bacteria</taxon>
        <taxon>Pseudomonadati</taxon>
        <taxon>Pseudomonadota</taxon>
        <taxon>Gammaproteobacteria</taxon>
        <taxon>Enterobacterales</taxon>
        <taxon>Enterobacteriaceae</taxon>
        <taxon>Escherichia</taxon>
    </lineage>
</organism>
<evidence type="ECO:0000313" key="5">
    <source>
        <dbReference type="Proteomes" id="UP000271008"/>
    </source>
</evidence>
<dbReference type="AlphaFoldDB" id="A0A0A1A784"/>
<dbReference type="GeneID" id="89548441"/>
<dbReference type="EMBL" id="RQTU01000030">
    <property type="protein sequence ID" value="RRD73000.1"/>
    <property type="molecule type" value="Genomic_DNA"/>
</dbReference>
<dbReference type="Proteomes" id="UP000271008">
    <property type="component" value="Unassembled WGS sequence"/>
</dbReference>
<dbReference type="Proteomes" id="UP000472856">
    <property type="component" value="Unassembled WGS sequence"/>
</dbReference>
<evidence type="ECO:0000313" key="3">
    <source>
        <dbReference type="EMBL" id="QMP44238.1"/>
    </source>
</evidence>
<gene>
    <name evidence="4" type="ORF">EIA08_21695</name>
    <name evidence="2" type="ORF">G5603_22970</name>
    <name evidence="1" type="ORF">HL601_19455</name>
    <name evidence="3" type="ORF">HVW04_04930</name>
</gene>
<reference evidence="1" key="3">
    <citation type="submission" date="2019-09" db="EMBL/GenBank/DDBJ databases">
        <authorList>
            <consortium name="NCBI Pathogen Detection Project"/>
        </authorList>
    </citation>
    <scope>NUCLEOTIDE SEQUENCE</scope>
    <source>
        <strain evidence="1">EC00605</strain>
    </source>
</reference>
<evidence type="ECO:0000313" key="1">
    <source>
        <dbReference type="EMBL" id="HAJ0997752.1"/>
    </source>
</evidence>
<evidence type="ECO:0000313" key="6">
    <source>
        <dbReference type="Proteomes" id="UP000472856"/>
    </source>
</evidence>
<sequence length="295" mass="34657">MDARYEEKTFESYFNNELDRKTSIYFPLGQVQEGVLGLDSVAHSRGWFLWRKLGYPFWLSPQFSGVELREIAHEMEHYLGREVKNIPTMKVNLLFQYKRPQYITMSSGSEWHLWNQKYFRYDLYTQQHTLLSHIETKFGNDAVVLYAAPSVVDVGDLVNLKRAGSIIDHTNFRRARELDGHHRNTYIKAGTYSQACSEPEMIENFNLIEMIEAMEPRQSEDNVNLIINFSRQINSAMKDVEGIGYLKTAFENRMDEFRDYGLQQFVLFYSMLTMAIFREVTGCQWLIPFDGRKNA</sequence>
<reference evidence="2 6" key="4">
    <citation type="submission" date="2020-02" db="EMBL/GenBank/DDBJ databases">
        <title>WGS of Carbapenem-Resistant Enterobacteriaceae.</title>
        <authorList>
            <person name="Tokajian S."/>
            <person name="El Chaar M."/>
            <person name="El Khoury M."/>
        </authorList>
    </citation>
    <scope>NUCLEOTIDE SEQUENCE [LARGE SCALE GENOMIC DNA]</scope>
    <source>
        <strain evidence="2 6">ECM_75</strain>
    </source>
</reference>